<keyword evidence="6" id="KW-0472">Membrane</keyword>
<reference evidence="9" key="1">
    <citation type="submission" date="2021-01" db="EMBL/GenBank/DDBJ databases">
        <authorList>
            <person name="Corre E."/>
            <person name="Pelletier E."/>
            <person name="Niang G."/>
            <person name="Scheremetjew M."/>
            <person name="Finn R."/>
            <person name="Kale V."/>
            <person name="Holt S."/>
            <person name="Cochrane G."/>
            <person name="Meng A."/>
            <person name="Brown T."/>
            <person name="Cohen L."/>
        </authorList>
    </citation>
    <scope>NUCLEOTIDE SEQUENCE</scope>
    <source>
        <strain evidence="9">379</strain>
    </source>
</reference>
<dbReference type="GO" id="GO:0008641">
    <property type="term" value="F:ubiquitin-like modifier activating enzyme activity"/>
    <property type="evidence" value="ECO:0007669"/>
    <property type="project" value="InterPro"/>
</dbReference>
<dbReference type="InterPro" id="IPR026050">
    <property type="entry name" value="C1GALT1/C1GALT1_chp1"/>
</dbReference>
<evidence type="ECO:0000256" key="2">
    <source>
        <dbReference type="ARBA" id="ARBA00006462"/>
    </source>
</evidence>
<organism evidence="9">
    <name type="scientific">Emiliania huxleyi</name>
    <name type="common">Coccolithophore</name>
    <name type="synonym">Pontosphaera huxleyi</name>
    <dbReference type="NCBI Taxonomy" id="2903"/>
    <lineage>
        <taxon>Eukaryota</taxon>
        <taxon>Haptista</taxon>
        <taxon>Haptophyta</taxon>
        <taxon>Prymnesiophyceae</taxon>
        <taxon>Isochrysidales</taxon>
        <taxon>Noelaerhabdaceae</taxon>
        <taxon>Emiliania</taxon>
    </lineage>
</organism>
<evidence type="ECO:0000313" key="9">
    <source>
        <dbReference type="EMBL" id="CAE0576485.1"/>
    </source>
</evidence>
<name>A0A7S3T7W7_EMIHU</name>
<feature type="domain" description="THIF-type NAD/FAD binding fold" evidence="8">
    <location>
        <begin position="402"/>
        <end position="493"/>
    </location>
</feature>
<proteinExistence type="inferred from homology"/>
<dbReference type="Gene3D" id="3.90.550.50">
    <property type="match status" value="1"/>
</dbReference>
<dbReference type="InterPro" id="IPR027417">
    <property type="entry name" value="P-loop_NTPase"/>
</dbReference>
<dbReference type="Pfam" id="PF00899">
    <property type="entry name" value="ThiF"/>
    <property type="match status" value="1"/>
</dbReference>
<dbReference type="PANTHER" id="PTHR23033:SF14">
    <property type="entry name" value="GLYCOPROTEIN-N-ACETYLGALACTOSAMINE 3-BETA-GALACTOSYLTRANSFERASE 1-RELATED"/>
    <property type="match status" value="1"/>
</dbReference>
<dbReference type="InterPro" id="IPR000594">
    <property type="entry name" value="ThiF_NAD_FAD-bd"/>
</dbReference>
<comment type="subcellular location">
    <subcellularLocation>
        <location evidence="1">Membrane</location>
        <topology evidence="1">Single-pass type II membrane protein</topology>
    </subcellularLocation>
</comment>
<accession>A0A7S3T7W7</accession>
<comment type="similarity">
    <text evidence="2">Belongs to the glycosyltransferase 31 family. Beta3-Gal-T subfamily.</text>
</comment>
<dbReference type="GO" id="GO:0016263">
    <property type="term" value="F:glycoprotein-N-acetylgalactosamine 3-beta-galactosyltransferase activity"/>
    <property type="evidence" value="ECO:0007669"/>
    <property type="project" value="TreeGrafter"/>
</dbReference>
<dbReference type="InterPro" id="IPR035985">
    <property type="entry name" value="Ubiquitin-activating_enz"/>
</dbReference>
<dbReference type="PANTHER" id="PTHR23033">
    <property type="entry name" value="BETA1,3-GALACTOSYLTRANSFERASE"/>
    <property type="match status" value="1"/>
</dbReference>
<evidence type="ECO:0000256" key="3">
    <source>
        <dbReference type="ARBA" id="ARBA00022692"/>
    </source>
</evidence>
<dbReference type="SUPFAM" id="SSF69572">
    <property type="entry name" value="Activating enzymes of the ubiquitin-like proteins"/>
    <property type="match status" value="1"/>
</dbReference>
<evidence type="ECO:0000256" key="6">
    <source>
        <dbReference type="ARBA" id="ARBA00023136"/>
    </source>
</evidence>
<evidence type="ECO:0000256" key="7">
    <source>
        <dbReference type="SAM" id="MobiDB-lite"/>
    </source>
</evidence>
<dbReference type="Gene3D" id="3.40.50.720">
    <property type="entry name" value="NAD(P)-binding Rossmann-like Domain"/>
    <property type="match status" value="1"/>
</dbReference>
<gene>
    <name evidence="9" type="ORF">EHUX00137_LOCUS33759</name>
</gene>
<evidence type="ECO:0000256" key="1">
    <source>
        <dbReference type="ARBA" id="ARBA00004606"/>
    </source>
</evidence>
<evidence type="ECO:0000256" key="4">
    <source>
        <dbReference type="ARBA" id="ARBA00022968"/>
    </source>
</evidence>
<sequence length="787" mass="88198">MDYATVGGHHRVHDSGNASISGHDTIGKGRKVKESRSASKVSRWLRTAMYLNWTIPLNEYQEAEKALGLVRHDASACVATLRRHSPREKACSAPTDSKRLQDEDAAWTEAMRKVQRGMLRDGSIPAHPVRQQPIRIFCMVYTFEARHELVAAIASTWGRECDGFMAASNATNASIGAVRLPHPGPEAYALMWQKVSFMWKFAHKNYLTSFDWFHICGDDTFVVVPNLRAFAATKAAEQSSDHGIHQVEKPLYLGAPFYVEWHRFRLKMWLCAGGQGYTLNGAALRNLVNASLSLQEPWLAEGSQEDFLIGIVFARMGVRCADTRDSTGAWRYPMDARLGEAGRKWPISPTTLSNAGMPSKTGIDAVSAETVSFHLKTFGSVKEISRALLRYLFFLLGMESVSETLQWPLSASSCAQFNIVLNALDNVDARRHVNWLCLSIGIPLIESGTEGYVGQVRAIVKGKTKCSVLNGDCDPQPAREVERVTESRGVTAITTPQRCRSLPVAPHQFRVADRPHRLLLLSTPKAGATITTQMMFSFLNLSMAALNYSRWIHDFRQRVFEKQGDHLPADPCVCGQDGWLCVHVVRAPLQRAVSSYLYAMRQRGWIWSRRRPLPEMSFAEWLDRLSVLQQGHLRPLPQHDHFLLQQPKQVACRQKVLYVPTEALPAALDELPQLVAFRNAHTPSSPHYVQTMSSNGVPMRQGAYGDTASWSWSRVKAAMDGHSLPPYDSFFANQSLLQYALGCLYRPDVELYQAMCEQPELQGCVSCRRACTAFMQSMSQLSNRDHT</sequence>
<evidence type="ECO:0000259" key="8">
    <source>
        <dbReference type="Pfam" id="PF00899"/>
    </source>
</evidence>
<protein>
    <recommendedName>
        <fullName evidence="8">THIF-type NAD/FAD binding fold domain-containing protein</fullName>
    </recommendedName>
</protein>
<dbReference type="EMBL" id="HBIR01043260">
    <property type="protein sequence ID" value="CAE0576485.1"/>
    <property type="molecule type" value="Transcribed_RNA"/>
</dbReference>
<keyword evidence="3" id="KW-0812">Transmembrane</keyword>
<keyword evidence="5" id="KW-1133">Transmembrane helix</keyword>
<evidence type="ECO:0000256" key="5">
    <source>
        <dbReference type="ARBA" id="ARBA00022989"/>
    </source>
</evidence>
<dbReference type="SUPFAM" id="SSF52540">
    <property type="entry name" value="P-loop containing nucleoside triphosphate hydrolases"/>
    <property type="match status" value="1"/>
</dbReference>
<keyword evidence="4" id="KW-0735">Signal-anchor</keyword>
<dbReference type="GO" id="GO:0016020">
    <property type="term" value="C:membrane"/>
    <property type="evidence" value="ECO:0007669"/>
    <property type="project" value="UniProtKB-SubCell"/>
</dbReference>
<dbReference type="AlphaFoldDB" id="A0A7S3T7W7"/>
<feature type="region of interest" description="Disordered" evidence="7">
    <location>
        <begin position="1"/>
        <end position="38"/>
    </location>
</feature>